<dbReference type="PANTHER" id="PTHR43022">
    <property type="entry name" value="PROTEIN SMF"/>
    <property type="match status" value="1"/>
</dbReference>
<dbReference type="InterPro" id="IPR036388">
    <property type="entry name" value="WH-like_DNA-bd_sf"/>
</dbReference>
<dbReference type="OrthoDB" id="9785707at2"/>
<organism evidence="4 5">
    <name type="scientific">Parvularcula marina</name>
    <dbReference type="NCBI Taxonomy" id="2292771"/>
    <lineage>
        <taxon>Bacteria</taxon>
        <taxon>Pseudomonadati</taxon>
        <taxon>Pseudomonadota</taxon>
        <taxon>Alphaproteobacteria</taxon>
        <taxon>Parvularculales</taxon>
        <taxon>Parvularculaceae</taxon>
        <taxon>Parvularcula</taxon>
    </lineage>
</organism>
<dbReference type="GO" id="GO:0009294">
    <property type="term" value="P:DNA-mediated transformation"/>
    <property type="evidence" value="ECO:0007669"/>
    <property type="project" value="InterPro"/>
</dbReference>
<dbReference type="AlphaFoldDB" id="A0A371RGP4"/>
<evidence type="ECO:0000313" key="5">
    <source>
        <dbReference type="Proteomes" id="UP000264589"/>
    </source>
</evidence>
<evidence type="ECO:0000256" key="1">
    <source>
        <dbReference type="ARBA" id="ARBA00006525"/>
    </source>
</evidence>
<dbReference type="SUPFAM" id="SSF102405">
    <property type="entry name" value="MCP/YpsA-like"/>
    <property type="match status" value="1"/>
</dbReference>
<dbReference type="Gene3D" id="1.10.10.10">
    <property type="entry name" value="Winged helix-like DNA-binding domain superfamily/Winged helix DNA-binding domain"/>
    <property type="match status" value="1"/>
</dbReference>
<dbReference type="Pfam" id="PF21102">
    <property type="entry name" value="DprA_N"/>
    <property type="match status" value="1"/>
</dbReference>
<comment type="caution">
    <text evidence="4">The sequence shown here is derived from an EMBL/GenBank/DDBJ whole genome shotgun (WGS) entry which is preliminary data.</text>
</comment>
<feature type="domain" description="Smf/DprA SLOG" evidence="2">
    <location>
        <begin position="76"/>
        <end position="282"/>
    </location>
</feature>
<dbReference type="InterPro" id="IPR041614">
    <property type="entry name" value="DprA_WH"/>
</dbReference>
<dbReference type="PANTHER" id="PTHR43022:SF1">
    <property type="entry name" value="PROTEIN SMF"/>
    <property type="match status" value="1"/>
</dbReference>
<evidence type="ECO:0000259" key="3">
    <source>
        <dbReference type="Pfam" id="PF17782"/>
    </source>
</evidence>
<accession>A0A371RGP4</accession>
<feature type="domain" description="DprA winged helix" evidence="3">
    <location>
        <begin position="301"/>
        <end position="360"/>
    </location>
</feature>
<dbReference type="EMBL" id="QUQO01000001">
    <property type="protein sequence ID" value="RFB04609.1"/>
    <property type="molecule type" value="Genomic_DNA"/>
</dbReference>
<dbReference type="InterPro" id="IPR057666">
    <property type="entry name" value="DrpA_SLOG"/>
</dbReference>
<dbReference type="NCBIfam" id="TIGR00732">
    <property type="entry name" value="dprA"/>
    <property type="match status" value="1"/>
</dbReference>
<dbReference type="RefSeq" id="WP_116391241.1">
    <property type="nucleotide sequence ID" value="NZ_QUQO01000001.1"/>
</dbReference>
<dbReference type="InParanoid" id="A0A371RGP4"/>
<protein>
    <submittedName>
        <fullName evidence="4">DNA-protecting protein DprA</fullName>
    </submittedName>
</protein>
<evidence type="ECO:0000259" key="2">
    <source>
        <dbReference type="Pfam" id="PF02481"/>
    </source>
</evidence>
<reference evidence="4 5" key="1">
    <citation type="submission" date="2018-08" db="EMBL/GenBank/DDBJ databases">
        <title>Parvularcula sp. SM1705, isolated from surface water of the South Sea China.</title>
        <authorList>
            <person name="Sun L."/>
        </authorList>
    </citation>
    <scope>NUCLEOTIDE SEQUENCE [LARGE SCALE GENOMIC DNA]</scope>
    <source>
        <strain evidence="4 5">SM1705</strain>
    </source>
</reference>
<proteinExistence type="inferred from homology"/>
<name>A0A371RGP4_9PROT</name>
<sequence>MNAVQERFAALRLARSRGIGPVTYRQLVRKFGSAEAAIAELPQFLAAKKVQGRISIAPETEIETELSAIDRKGATLLVLGDEAYPELLAAIADPPPVLTVIGDTALLGRAGVAIVGARNASAAGRRMAADLAGDLGDFGWVITSGLARGIDGAAHEASLGTGTIAVLAGGVDSIYPPEHAELYHAIAAQGAVISEMRMGQTATARDFPKRNRIVSGLTRGVVVVEAAERSGTLITARLSLEQGRDVCAVPGSPLDPRSAGTNRLIRQGAVLVRHADDVMTALGDMEKAPPAPFFQFEEDEQAPLPEEEQSRLKDEIISLLSLTPIHRDELLRLSSASPAQLADILLDLVLSGTADEGSGGMFTLSASA</sequence>
<dbReference type="InterPro" id="IPR003488">
    <property type="entry name" value="DprA"/>
</dbReference>
<dbReference type="Gene3D" id="3.40.50.450">
    <property type="match status" value="1"/>
</dbReference>
<dbReference type="Pfam" id="PF02481">
    <property type="entry name" value="DNA_processg_A"/>
    <property type="match status" value="1"/>
</dbReference>
<keyword evidence="5" id="KW-1185">Reference proteome</keyword>
<dbReference type="Pfam" id="PF17782">
    <property type="entry name" value="WHD_DprA"/>
    <property type="match status" value="1"/>
</dbReference>
<evidence type="ECO:0000313" key="4">
    <source>
        <dbReference type="EMBL" id="RFB04609.1"/>
    </source>
</evidence>
<gene>
    <name evidence="4" type="primary">dprA</name>
    <name evidence="4" type="ORF">DX908_04535</name>
</gene>
<dbReference type="FunCoup" id="A0A371RGP4">
    <property type="interactions" value="311"/>
</dbReference>
<dbReference type="Proteomes" id="UP000264589">
    <property type="component" value="Unassembled WGS sequence"/>
</dbReference>
<comment type="similarity">
    <text evidence="1">Belongs to the DprA/Smf family.</text>
</comment>